<keyword evidence="1" id="KW-0472">Membrane</keyword>
<dbReference type="STRING" id="1549748.WH95_13955"/>
<name>A0A0M2R9N8_9PROT</name>
<comment type="caution">
    <text evidence="2">The sequence shown here is derived from an EMBL/GenBank/DDBJ whole genome shotgun (WGS) entry which is preliminary data.</text>
</comment>
<protein>
    <submittedName>
        <fullName evidence="2">Uncharacterized protein</fullName>
    </submittedName>
</protein>
<reference evidence="2 3" key="1">
    <citation type="submission" date="2015-03" db="EMBL/GenBank/DDBJ databases">
        <title>Genome sequence of Kiloniella sp. P1-1, isolated from the gut microflora of Pacific white shrimp, Penaeus vannamei.</title>
        <authorList>
            <person name="Shao Z."/>
            <person name="Wang L."/>
            <person name="Li X."/>
        </authorList>
    </citation>
    <scope>NUCLEOTIDE SEQUENCE [LARGE SCALE GENOMIC DNA]</scope>
    <source>
        <strain evidence="2 3">P1-1</strain>
    </source>
</reference>
<evidence type="ECO:0000256" key="1">
    <source>
        <dbReference type="SAM" id="Phobius"/>
    </source>
</evidence>
<dbReference type="OrthoDB" id="7357449at2"/>
<organism evidence="2 3">
    <name type="scientific">Kiloniella litopenaei</name>
    <dbReference type="NCBI Taxonomy" id="1549748"/>
    <lineage>
        <taxon>Bacteria</taxon>
        <taxon>Pseudomonadati</taxon>
        <taxon>Pseudomonadota</taxon>
        <taxon>Alphaproteobacteria</taxon>
        <taxon>Rhodospirillales</taxon>
        <taxon>Kiloniellaceae</taxon>
        <taxon>Kiloniella</taxon>
    </lineage>
</organism>
<feature type="transmembrane region" description="Helical" evidence="1">
    <location>
        <begin position="6"/>
        <end position="37"/>
    </location>
</feature>
<keyword evidence="3" id="KW-1185">Reference proteome</keyword>
<accession>A0A0M2R9N8</accession>
<dbReference type="Proteomes" id="UP000034491">
    <property type="component" value="Unassembled WGS sequence"/>
</dbReference>
<evidence type="ECO:0000313" key="3">
    <source>
        <dbReference type="Proteomes" id="UP000034491"/>
    </source>
</evidence>
<keyword evidence="1" id="KW-1133">Transmembrane helix</keyword>
<feature type="transmembrane region" description="Helical" evidence="1">
    <location>
        <begin position="85"/>
        <end position="111"/>
    </location>
</feature>
<keyword evidence="1" id="KW-0812">Transmembrane</keyword>
<dbReference type="EMBL" id="LANI01000020">
    <property type="protein sequence ID" value="KKJ76313.1"/>
    <property type="molecule type" value="Genomic_DNA"/>
</dbReference>
<sequence>MGRIPLLLIILVLAAVLMPSAILLAVLMVPSLVVYVIDRNPHRYFTVTISLPNFCGVLPPLMELWERGQTFDGAFSALSDPWNMMIAYGAAGLGWVLYLGTPIFVSSYLSISTDGKIKAIRRYQDDLIDAWGDGVKQSVTVAPEEGVEPQEEEVS</sequence>
<evidence type="ECO:0000313" key="2">
    <source>
        <dbReference type="EMBL" id="KKJ76313.1"/>
    </source>
</evidence>
<proteinExistence type="predicted"/>
<gene>
    <name evidence="2" type="ORF">WH95_13955</name>
</gene>
<dbReference type="AlphaFoldDB" id="A0A0M2R9N8"/>
<dbReference type="RefSeq" id="WP_046508309.1">
    <property type="nucleotide sequence ID" value="NZ_CBDDLU010000006.1"/>
</dbReference>